<dbReference type="InterPro" id="IPR008254">
    <property type="entry name" value="Flavodoxin/NO_synth"/>
</dbReference>
<dbReference type="PROSITE" id="PS51379">
    <property type="entry name" value="4FE4S_FER_2"/>
    <property type="match status" value="2"/>
</dbReference>
<dbReference type="Pfam" id="PF13187">
    <property type="entry name" value="Fer4_9"/>
    <property type="match status" value="1"/>
</dbReference>
<dbReference type="GO" id="GO:0046872">
    <property type="term" value="F:metal ion binding"/>
    <property type="evidence" value="ECO:0007669"/>
    <property type="project" value="UniProtKB-KW"/>
</dbReference>
<dbReference type="SUPFAM" id="SSF54862">
    <property type="entry name" value="4Fe-4S ferredoxins"/>
    <property type="match status" value="1"/>
</dbReference>
<evidence type="ECO:0000256" key="6">
    <source>
        <dbReference type="ARBA" id="ARBA00023004"/>
    </source>
</evidence>
<keyword evidence="7" id="KW-0411">Iron-sulfur</keyword>
<dbReference type="PANTHER" id="PTHR24960">
    <property type="entry name" value="PHOTOSYSTEM I IRON-SULFUR CENTER-RELATED"/>
    <property type="match status" value="1"/>
</dbReference>
<dbReference type="STRING" id="84029.CROST_02700"/>
<reference evidence="8 9" key="1">
    <citation type="submission" date="2022-04" db="EMBL/GenBank/DDBJ databases">
        <title>Genome sequence of C. roseum typestrain.</title>
        <authorList>
            <person name="Poehlein A."/>
            <person name="Schoch T."/>
            <person name="Duerre P."/>
            <person name="Daniel R."/>
        </authorList>
    </citation>
    <scope>NUCLEOTIDE SEQUENCE [LARGE SCALE GENOMIC DNA]</scope>
    <source>
        <strain evidence="8 9">DSM 7320</strain>
    </source>
</reference>
<dbReference type="InterPro" id="IPR029039">
    <property type="entry name" value="Flavoprotein-like_sf"/>
</dbReference>
<dbReference type="InterPro" id="IPR026816">
    <property type="entry name" value="Flavodoxin_dom"/>
</dbReference>
<evidence type="ECO:0000256" key="3">
    <source>
        <dbReference type="ARBA" id="ARBA00013529"/>
    </source>
</evidence>
<dbReference type="SUPFAM" id="SSF52218">
    <property type="entry name" value="Flavoproteins"/>
    <property type="match status" value="1"/>
</dbReference>
<keyword evidence="9" id="KW-1185">Reference proteome</keyword>
<name>A0A1S8MFL0_9CLOT</name>
<evidence type="ECO:0000256" key="7">
    <source>
        <dbReference type="ARBA" id="ARBA00023014"/>
    </source>
</evidence>
<keyword evidence="4" id="KW-0004">4Fe-4S</keyword>
<dbReference type="Gene3D" id="3.40.50.360">
    <property type="match status" value="1"/>
</dbReference>
<dbReference type="Pfam" id="PF12724">
    <property type="entry name" value="Flavodoxin_5"/>
    <property type="match status" value="1"/>
</dbReference>
<dbReference type="AlphaFoldDB" id="A0A1S8MFL0"/>
<dbReference type="PROSITE" id="PS00198">
    <property type="entry name" value="4FE4S_FER_1"/>
    <property type="match status" value="2"/>
</dbReference>
<dbReference type="GO" id="GO:0010181">
    <property type="term" value="F:FMN binding"/>
    <property type="evidence" value="ECO:0007669"/>
    <property type="project" value="InterPro"/>
</dbReference>
<dbReference type="Gene3D" id="3.30.70.20">
    <property type="match status" value="1"/>
</dbReference>
<dbReference type="KEGG" id="crw:CROST_014260"/>
<gene>
    <name evidence="8" type="primary">rsxB_2</name>
    <name evidence="8" type="ORF">CROST_014260</name>
</gene>
<dbReference type="InterPro" id="IPR017900">
    <property type="entry name" value="4Fe4S_Fe_S_CS"/>
</dbReference>
<evidence type="ECO:0000313" key="9">
    <source>
        <dbReference type="Proteomes" id="UP000190951"/>
    </source>
</evidence>
<dbReference type="Proteomes" id="UP000190951">
    <property type="component" value="Chromosome"/>
</dbReference>
<evidence type="ECO:0000313" key="8">
    <source>
        <dbReference type="EMBL" id="URZ10716.1"/>
    </source>
</evidence>
<evidence type="ECO:0000256" key="2">
    <source>
        <dbReference type="ARBA" id="ARBA00003532"/>
    </source>
</evidence>
<keyword evidence="6" id="KW-0408">Iron</keyword>
<evidence type="ECO:0000256" key="1">
    <source>
        <dbReference type="ARBA" id="ARBA00001966"/>
    </source>
</evidence>
<dbReference type="GO" id="GO:0016651">
    <property type="term" value="F:oxidoreductase activity, acting on NAD(P)H"/>
    <property type="evidence" value="ECO:0007669"/>
    <property type="project" value="UniProtKB-ARBA"/>
</dbReference>
<keyword evidence="5" id="KW-0479">Metal-binding</keyword>
<accession>A0A1S8MFL0</accession>
<protein>
    <recommendedName>
        <fullName evidence="3">Ferredoxin</fullName>
    </recommendedName>
</protein>
<evidence type="ECO:0000256" key="5">
    <source>
        <dbReference type="ARBA" id="ARBA00022723"/>
    </source>
</evidence>
<dbReference type="PANTHER" id="PTHR24960:SF79">
    <property type="entry name" value="PHOTOSYSTEM I IRON-SULFUR CENTER"/>
    <property type="match status" value="1"/>
</dbReference>
<comment type="cofactor">
    <cofactor evidence="1">
        <name>[4Fe-4S] cluster</name>
        <dbReference type="ChEBI" id="CHEBI:49883"/>
    </cofactor>
</comment>
<sequence>MIVYFSATGNNKYIAEKIAKEIDDTAVSIETINAKEIRLDKHESLGIIVPTYFLELPVNVEEFLRSISIELSEYNYVFGVVTYGSTSGACGTHMKKVLREKGIKMAVLYSIITPDTWTVVYDLSNEDTVNKILIKTKTQLKKVICRIKAQKNGDFRTRQFPYFVTLFSNTAYQKARATSHFKVEDSCIGCGLCAKNCPVKAIEMRNNKPIWSKEKCVACLRCLHSCPKFAIHYEAKTVSHGRYRMEKYLSNGKER</sequence>
<dbReference type="PROSITE" id="PS50902">
    <property type="entry name" value="FLAVODOXIN_LIKE"/>
    <property type="match status" value="1"/>
</dbReference>
<proteinExistence type="predicted"/>
<dbReference type="NCBIfam" id="NF038196">
    <property type="entry name" value="ferrodoxin_EFR1"/>
    <property type="match status" value="1"/>
</dbReference>
<dbReference type="InterPro" id="IPR050157">
    <property type="entry name" value="PSI_iron-sulfur_center"/>
</dbReference>
<dbReference type="EMBL" id="CP096983">
    <property type="protein sequence ID" value="URZ10716.1"/>
    <property type="molecule type" value="Genomic_DNA"/>
</dbReference>
<dbReference type="InterPro" id="IPR047964">
    <property type="entry name" value="EFR1-like"/>
</dbReference>
<comment type="function">
    <text evidence="2">Ferredoxins are iron-sulfur proteins that transfer electrons in a wide variety of metabolic reactions.</text>
</comment>
<organism evidence="8 9">
    <name type="scientific">Clostridium felsineum</name>
    <dbReference type="NCBI Taxonomy" id="36839"/>
    <lineage>
        <taxon>Bacteria</taxon>
        <taxon>Bacillati</taxon>
        <taxon>Bacillota</taxon>
        <taxon>Clostridia</taxon>
        <taxon>Eubacteriales</taxon>
        <taxon>Clostridiaceae</taxon>
        <taxon>Clostridium</taxon>
    </lineage>
</organism>
<evidence type="ECO:0000256" key="4">
    <source>
        <dbReference type="ARBA" id="ARBA00022485"/>
    </source>
</evidence>
<dbReference type="InterPro" id="IPR017896">
    <property type="entry name" value="4Fe4S_Fe-S-bd"/>
</dbReference>
<dbReference type="RefSeq" id="WP_077832454.1">
    <property type="nucleotide sequence ID" value="NZ_CP096983.1"/>
</dbReference>
<dbReference type="GO" id="GO:0051539">
    <property type="term" value="F:4 iron, 4 sulfur cluster binding"/>
    <property type="evidence" value="ECO:0007669"/>
    <property type="project" value="UniProtKB-KW"/>
</dbReference>